<proteinExistence type="predicted"/>
<name>A0A078AKH6_STYLE</name>
<reference evidence="2 3" key="1">
    <citation type="submission" date="2014-06" db="EMBL/GenBank/DDBJ databases">
        <authorList>
            <person name="Swart Estienne"/>
        </authorList>
    </citation>
    <scope>NUCLEOTIDE SEQUENCE [LARGE SCALE GENOMIC DNA]</scope>
    <source>
        <strain evidence="2 3">130c</strain>
    </source>
</reference>
<protein>
    <submittedName>
        <fullName evidence="2">Uncharacterized protein</fullName>
    </submittedName>
</protein>
<dbReference type="InParanoid" id="A0A078AKH6"/>
<keyword evidence="3" id="KW-1185">Reference proteome</keyword>
<dbReference type="Proteomes" id="UP000039865">
    <property type="component" value="Unassembled WGS sequence"/>
</dbReference>
<feature type="compositionally biased region" description="Polar residues" evidence="1">
    <location>
        <begin position="96"/>
        <end position="111"/>
    </location>
</feature>
<sequence length="389" mass="44769">MTQPKLFESLPIQYHEELRKQLFQESAAQLMTLYKESIKRCEESYFQGKEDAYQEILKWFMSFNNGDFKHVSTYEFFNFITGKLQEHRTTKKKSPSGINLTSTTSNSGIPMASATGQNLVGQQSLIQQQTTNLNSTQRCHQNQQIQIRDNATNQLQSQGSNLLTEVPSQGNNNLRPNNISNNLGAGIIGGTNQVFASQKDNYIDILATVTEMEALNERINIVQKINFNLSNIKVQDSKKRRRPNSNYQDFQHILSKNQIGKQSQNDFEYSMEEDALSKQFYNKIRFKPSAEKTDSSGNYNNNGGVSNYFYLNNGNLNNGEQQLPAFHRQQQQEQQNSLSNSGGQDFQSLHQQTQRIKQSQNFQSQEQIVNDSRDYHQNSVYEQRLNHQQ</sequence>
<feature type="region of interest" description="Disordered" evidence="1">
    <location>
        <begin position="327"/>
        <end position="369"/>
    </location>
</feature>
<dbReference type="EMBL" id="CCKQ01011321">
    <property type="protein sequence ID" value="CDW82870.1"/>
    <property type="molecule type" value="Genomic_DNA"/>
</dbReference>
<feature type="compositionally biased region" description="Low complexity" evidence="1">
    <location>
        <begin position="329"/>
        <end position="344"/>
    </location>
</feature>
<feature type="compositionally biased region" description="Polar residues" evidence="1">
    <location>
        <begin position="345"/>
        <end position="369"/>
    </location>
</feature>
<organism evidence="2 3">
    <name type="scientific">Stylonychia lemnae</name>
    <name type="common">Ciliate</name>
    <dbReference type="NCBI Taxonomy" id="5949"/>
    <lineage>
        <taxon>Eukaryota</taxon>
        <taxon>Sar</taxon>
        <taxon>Alveolata</taxon>
        <taxon>Ciliophora</taxon>
        <taxon>Intramacronucleata</taxon>
        <taxon>Spirotrichea</taxon>
        <taxon>Stichotrichia</taxon>
        <taxon>Sporadotrichida</taxon>
        <taxon>Oxytrichidae</taxon>
        <taxon>Stylonychinae</taxon>
        <taxon>Stylonychia</taxon>
    </lineage>
</organism>
<feature type="region of interest" description="Disordered" evidence="1">
    <location>
        <begin position="88"/>
        <end position="111"/>
    </location>
</feature>
<dbReference type="AlphaFoldDB" id="A0A078AKH6"/>
<evidence type="ECO:0000313" key="2">
    <source>
        <dbReference type="EMBL" id="CDW82870.1"/>
    </source>
</evidence>
<gene>
    <name evidence="2" type="primary">Contig9760.g496</name>
    <name evidence="2" type="ORF">STYLEM_11906</name>
</gene>
<evidence type="ECO:0000313" key="3">
    <source>
        <dbReference type="Proteomes" id="UP000039865"/>
    </source>
</evidence>
<accession>A0A078AKH6</accession>
<evidence type="ECO:0000256" key="1">
    <source>
        <dbReference type="SAM" id="MobiDB-lite"/>
    </source>
</evidence>